<dbReference type="EMBL" id="UINC01116323">
    <property type="protein sequence ID" value="SVC87981.1"/>
    <property type="molecule type" value="Genomic_DNA"/>
</dbReference>
<keyword evidence="4" id="KW-0547">Nucleotide-binding</keyword>
<dbReference type="AlphaFoldDB" id="A0A382QUH2"/>
<keyword evidence="7" id="KW-0501">Molybdenum cofactor biosynthesis</keyword>
<dbReference type="PANTHER" id="PTHR19136">
    <property type="entry name" value="MOLYBDENUM COFACTOR GUANYLYLTRANSFERASE"/>
    <property type="match status" value="1"/>
</dbReference>
<accession>A0A382QUH2</accession>
<dbReference type="Gene3D" id="3.90.550.10">
    <property type="entry name" value="Spore Coat Polysaccharide Biosynthesis Protein SpsA, Chain A"/>
    <property type="match status" value="1"/>
</dbReference>
<evidence type="ECO:0000256" key="6">
    <source>
        <dbReference type="ARBA" id="ARBA00023134"/>
    </source>
</evidence>
<proteinExistence type="inferred from homology"/>
<dbReference type="GO" id="GO:0005525">
    <property type="term" value="F:GTP binding"/>
    <property type="evidence" value="ECO:0007669"/>
    <property type="project" value="UniProtKB-KW"/>
</dbReference>
<dbReference type="GO" id="GO:0006777">
    <property type="term" value="P:Mo-molybdopterin cofactor biosynthetic process"/>
    <property type="evidence" value="ECO:0007669"/>
    <property type="project" value="UniProtKB-KW"/>
</dbReference>
<evidence type="ECO:0000256" key="3">
    <source>
        <dbReference type="ARBA" id="ARBA00022723"/>
    </source>
</evidence>
<keyword evidence="1" id="KW-0963">Cytoplasm</keyword>
<dbReference type="InterPro" id="IPR013482">
    <property type="entry name" value="Molybde_CF_guanTrfase"/>
</dbReference>
<evidence type="ECO:0000256" key="4">
    <source>
        <dbReference type="ARBA" id="ARBA00022741"/>
    </source>
</evidence>
<dbReference type="Pfam" id="PF12804">
    <property type="entry name" value="NTP_transf_3"/>
    <property type="match status" value="1"/>
</dbReference>
<evidence type="ECO:0000256" key="7">
    <source>
        <dbReference type="ARBA" id="ARBA00023150"/>
    </source>
</evidence>
<sequence length="202" mass="22122">MNHQQNTYEIPTLCGLILAGGLSRRMGVDKALLHYHGEPQVWWLWRELKKVCGSVYVSLRADQAGCQSYAGLPLVTDSCTSIGPATGLLSAWDQMSGVAWLVVAVDLPFLDGEILKILIEGRRTDCLATAFEHTDGTLEPLCTIWEPSARNVLTDRVEAGDTSLRTLLEEGPINRLLVPSGGIITSVNSPTDYQKALKRLCE</sequence>
<evidence type="ECO:0000256" key="1">
    <source>
        <dbReference type="ARBA" id="ARBA00022490"/>
    </source>
</evidence>
<name>A0A382QUH2_9ZZZZ</name>
<protein>
    <recommendedName>
        <fullName evidence="8">MobA-like NTP transferase domain-containing protein</fullName>
    </recommendedName>
</protein>
<organism evidence="9">
    <name type="scientific">marine metagenome</name>
    <dbReference type="NCBI Taxonomy" id="408172"/>
    <lineage>
        <taxon>unclassified sequences</taxon>
        <taxon>metagenomes</taxon>
        <taxon>ecological metagenomes</taxon>
    </lineage>
</organism>
<dbReference type="CDD" id="cd02503">
    <property type="entry name" value="MobA"/>
    <property type="match status" value="1"/>
</dbReference>
<reference evidence="9" key="1">
    <citation type="submission" date="2018-05" db="EMBL/GenBank/DDBJ databases">
        <authorList>
            <person name="Lanie J.A."/>
            <person name="Ng W.-L."/>
            <person name="Kazmierczak K.M."/>
            <person name="Andrzejewski T.M."/>
            <person name="Davidsen T.M."/>
            <person name="Wayne K.J."/>
            <person name="Tettelin H."/>
            <person name="Glass J.I."/>
            <person name="Rusch D."/>
            <person name="Podicherti R."/>
            <person name="Tsui H.-C.T."/>
            <person name="Winkler M.E."/>
        </authorList>
    </citation>
    <scope>NUCLEOTIDE SEQUENCE</scope>
</reference>
<evidence type="ECO:0000313" key="9">
    <source>
        <dbReference type="EMBL" id="SVC87981.1"/>
    </source>
</evidence>
<evidence type="ECO:0000259" key="8">
    <source>
        <dbReference type="Pfam" id="PF12804"/>
    </source>
</evidence>
<dbReference type="GO" id="GO:0046872">
    <property type="term" value="F:metal ion binding"/>
    <property type="evidence" value="ECO:0007669"/>
    <property type="project" value="UniProtKB-KW"/>
</dbReference>
<dbReference type="HAMAP" id="MF_00316">
    <property type="entry name" value="MobA"/>
    <property type="match status" value="1"/>
</dbReference>
<keyword evidence="3" id="KW-0479">Metal-binding</keyword>
<keyword evidence="2" id="KW-0808">Transferase</keyword>
<keyword evidence="6" id="KW-0342">GTP-binding</keyword>
<feature type="domain" description="MobA-like NTP transferase" evidence="8">
    <location>
        <begin position="15"/>
        <end position="170"/>
    </location>
</feature>
<keyword evidence="5" id="KW-0460">Magnesium</keyword>
<dbReference type="SUPFAM" id="SSF53448">
    <property type="entry name" value="Nucleotide-diphospho-sugar transferases"/>
    <property type="match status" value="1"/>
</dbReference>
<dbReference type="InterPro" id="IPR029044">
    <property type="entry name" value="Nucleotide-diphossugar_trans"/>
</dbReference>
<gene>
    <name evidence="9" type="ORF">METZ01_LOCUS340835</name>
</gene>
<dbReference type="InterPro" id="IPR025877">
    <property type="entry name" value="MobA-like_NTP_Trfase"/>
</dbReference>
<dbReference type="PANTHER" id="PTHR19136:SF81">
    <property type="entry name" value="MOLYBDENUM COFACTOR GUANYLYLTRANSFERASE"/>
    <property type="match status" value="1"/>
</dbReference>
<evidence type="ECO:0000256" key="2">
    <source>
        <dbReference type="ARBA" id="ARBA00022679"/>
    </source>
</evidence>
<evidence type="ECO:0000256" key="5">
    <source>
        <dbReference type="ARBA" id="ARBA00022842"/>
    </source>
</evidence>
<dbReference type="GO" id="GO:0016779">
    <property type="term" value="F:nucleotidyltransferase activity"/>
    <property type="evidence" value="ECO:0007669"/>
    <property type="project" value="UniProtKB-ARBA"/>
</dbReference>
<feature type="non-terminal residue" evidence="9">
    <location>
        <position position="202"/>
    </location>
</feature>